<dbReference type="GO" id="GO:0000052">
    <property type="term" value="P:citrulline metabolic process"/>
    <property type="evidence" value="ECO:0007669"/>
    <property type="project" value="TreeGrafter"/>
</dbReference>
<dbReference type="GO" id="GO:0045429">
    <property type="term" value="P:positive regulation of nitric oxide biosynthetic process"/>
    <property type="evidence" value="ECO:0007669"/>
    <property type="project" value="TreeGrafter"/>
</dbReference>
<dbReference type="VEuPathDB" id="TriTrypDB:LdCL_080017400"/>
<reference evidence="4" key="1">
    <citation type="submission" date="2019-02" db="EMBL/GenBank/DDBJ databases">
        <title>FDA dAtabase for Regulatory Grade micrObial Sequences (FDA-ARGOS): Supporting development and validation of Infectious Disease Dx tests.</title>
        <authorList>
            <person name="Duncan R."/>
            <person name="Fisher C."/>
            <person name="Tallon L."/>
            <person name="Sadzewicz L."/>
            <person name="Sengamalay N."/>
            <person name="Ott S."/>
            <person name="Godinez A."/>
            <person name="Nagaraj S."/>
            <person name="Vavikolanu K."/>
            <person name="Nadendla S."/>
            <person name="Aluvathingal J."/>
            <person name="Sichtig H."/>
        </authorList>
    </citation>
    <scope>NUCLEOTIDE SEQUENCE [LARGE SCALE GENOMIC DNA]</scope>
    <source>
        <strain evidence="4">FDAARGOS_361</strain>
    </source>
</reference>
<organism evidence="3 4">
    <name type="scientific">Leishmania donovani</name>
    <dbReference type="NCBI Taxonomy" id="5661"/>
    <lineage>
        <taxon>Eukaryota</taxon>
        <taxon>Discoba</taxon>
        <taxon>Euglenozoa</taxon>
        <taxon>Kinetoplastea</taxon>
        <taxon>Metakinetoplastina</taxon>
        <taxon>Trypanosomatida</taxon>
        <taxon>Trypanosomatidae</taxon>
        <taxon>Leishmaniinae</taxon>
        <taxon>Leishmania</taxon>
    </lineage>
</organism>
<dbReference type="EMBL" id="RHLC01000034">
    <property type="protein sequence ID" value="TPP49028.1"/>
    <property type="molecule type" value="Genomic_DNA"/>
</dbReference>
<dbReference type="Gene3D" id="3.75.10.10">
    <property type="entry name" value="L-arginine/glycine Amidinotransferase, Chain A"/>
    <property type="match status" value="1"/>
</dbReference>
<evidence type="ECO:0000256" key="1">
    <source>
        <dbReference type="ARBA" id="ARBA00008532"/>
    </source>
</evidence>
<evidence type="ECO:0000313" key="3">
    <source>
        <dbReference type="EMBL" id="TPP49028.1"/>
    </source>
</evidence>
<evidence type="ECO:0000256" key="2">
    <source>
        <dbReference type="ARBA" id="ARBA00022801"/>
    </source>
</evidence>
<proteinExistence type="inferred from homology"/>
<sequence length="202" mass="22101">MTKLTVVCRAVSSALEKQTCELTCIERQTISLEAVRKQHKAYVQVFKEMIEDGYDIELIELPALNELPTRCLPDLDTVTALRQENYRICEPGTVDGGDVLYVANSKYVVCGQVDTLDDSGYEQMKEYLGKHGLECPAGANVLSFSAEKNGKPLRTIVTAAEFPGTASRIEAGRPTRQVVLEADEIAKAEGSLTCCSLLSYSA</sequence>
<accession>A0A504XNU1</accession>
<dbReference type="InterPro" id="IPR033199">
    <property type="entry name" value="DDAH-like"/>
</dbReference>
<gene>
    <name evidence="3" type="ORF">CGC21_0005</name>
</gene>
<comment type="similarity">
    <text evidence="1">Belongs to the DDAH family.</text>
</comment>
<name>A0A504XNU1_LEIDO</name>
<dbReference type="GO" id="GO:0016403">
    <property type="term" value="F:dimethylargininase activity"/>
    <property type="evidence" value="ECO:0007669"/>
    <property type="project" value="TreeGrafter"/>
</dbReference>
<dbReference type="Proteomes" id="UP000318447">
    <property type="component" value="Unassembled WGS sequence"/>
</dbReference>
<comment type="caution">
    <text evidence="3">The sequence shown here is derived from an EMBL/GenBank/DDBJ whole genome shotgun (WGS) entry which is preliminary data.</text>
</comment>
<dbReference type="VEuPathDB" id="TriTrypDB:LdBPK_081220.1"/>
<dbReference type="AlphaFoldDB" id="A0A504XNU1"/>
<dbReference type="PANTHER" id="PTHR12737:SF9">
    <property type="entry name" value="DIMETHYLARGININASE"/>
    <property type="match status" value="1"/>
</dbReference>
<dbReference type="GO" id="GO:0006525">
    <property type="term" value="P:arginine metabolic process"/>
    <property type="evidence" value="ECO:0007669"/>
    <property type="project" value="TreeGrafter"/>
</dbReference>
<evidence type="ECO:0000313" key="4">
    <source>
        <dbReference type="Proteomes" id="UP000318447"/>
    </source>
</evidence>
<keyword evidence="2" id="KW-0378">Hydrolase</keyword>
<dbReference type="SUPFAM" id="SSF55909">
    <property type="entry name" value="Pentein"/>
    <property type="match status" value="1"/>
</dbReference>
<dbReference type="PANTHER" id="PTHR12737">
    <property type="entry name" value="DIMETHYLARGININE DIMETHYLAMINOHYDROLASE"/>
    <property type="match status" value="1"/>
</dbReference>
<dbReference type="GO" id="GO:0016597">
    <property type="term" value="F:amino acid binding"/>
    <property type="evidence" value="ECO:0007669"/>
    <property type="project" value="TreeGrafter"/>
</dbReference>
<dbReference type="VEuPathDB" id="TriTrypDB:LDHU3_08.1730"/>
<protein>
    <submittedName>
        <fullName evidence="3">Uncharacterized protein</fullName>
    </submittedName>
</protein>